<keyword evidence="3" id="KW-1185">Reference proteome</keyword>
<accession>A0A841I4S4</accession>
<dbReference type="Proteomes" id="UP000569951">
    <property type="component" value="Unassembled WGS sequence"/>
</dbReference>
<dbReference type="AlphaFoldDB" id="A0A841I4S4"/>
<dbReference type="EMBL" id="JACHHG010000008">
    <property type="protein sequence ID" value="MBB6098885.1"/>
    <property type="molecule type" value="Genomic_DNA"/>
</dbReference>
<organism evidence="2 3">
    <name type="scientific">Deinobacterium chartae</name>
    <dbReference type="NCBI Taxonomy" id="521158"/>
    <lineage>
        <taxon>Bacteria</taxon>
        <taxon>Thermotogati</taxon>
        <taxon>Deinococcota</taxon>
        <taxon>Deinococci</taxon>
        <taxon>Deinococcales</taxon>
        <taxon>Deinococcaceae</taxon>
        <taxon>Deinobacterium</taxon>
    </lineage>
</organism>
<feature type="region of interest" description="Disordered" evidence="1">
    <location>
        <begin position="1"/>
        <end position="22"/>
    </location>
</feature>
<dbReference type="RefSeq" id="WP_183987636.1">
    <property type="nucleotide sequence ID" value="NZ_JACHHG010000008.1"/>
</dbReference>
<sequence>MVTSTFMVRSRKAGAATGQLKPRKESVGAAALARKRQQGKEAGHPEFTIEMYFGVFDFVC</sequence>
<comment type="caution">
    <text evidence="2">The sequence shown here is derived from an EMBL/GenBank/DDBJ whole genome shotgun (WGS) entry which is preliminary data.</text>
</comment>
<reference evidence="2 3" key="1">
    <citation type="submission" date="2020-08" db="EMBL/GenBank/DDBJ databases">
        <title>Genomic Encyclopedia of Type Strains, Phase IV (KMG-IV): sequencing the most valuable type-strain genomes for metagenomic binning, comparative biology and taxonomic classification.</title>
        <authorList>
            <person name="Goeker M."/>
        </authorList>
    </citation>
    <scope>NUCLEOTIDE SEQUENCE [LARGE SCALE GENOMIC DNA]</scope>
    <source>
        <strain evidence="2 3">DSM 21458</strain>
    </source>
</reference>
<evidence type="ECO:0000313" key="2">
    <source>
        <dbReference type="EMBL" id="MBB6098885.1"/>
    </source>
</evidence>
<proteinExistence type="predicted"/>
<protein>
    <submittedName>
        <fullName evidence="2">Uncharacterized protein</fullName>
    </submittedName>
</protein>
<name>A0A841I4S4_9DEIO</name>
<gene>
    <name evidence="2" type="ORF">HNR42_002320</name>
</gene>
<evidence type="ECO:0000256" key="1">
    <source>
        <dbReference type="SAM" id="MobiDB-lite"/>
    </source>
</evidence>
<evidence type="ECO:0000313" key="3">
    <source>
        <dbReference type="Proteomes" id="UP000569951"/>
    </source>
</evidence>